<keyword evidence="2" id="KW-1185">Reference proteome</keyword>
<comment type="caution">
    <text evidence="1">The sequence shown here is derived from an EMBL/GenBank/DDBJ whole genome shotgun (WGS) entry which is preliminary data.</text>
</comment>
<gene>
    <name evidence="1" type="ORF">DFR70_10723</name>
</gene>
<name>A0A318JYM7_9NOCA</name>
<dbReference type="AlphaFoldDB" id="A0A318JYM7"/>
<organism evidence="1 2">
    <name type="scientific">Nocardia tenerifensis</name>
    <dbReference type="NCBI Taxonomy" id="228006"/>
    <lineage>
        <taxon>Bacteria</taxon>
        <taxon>Bacillati</taxon>
        <taxon>Actinomycetota</taxon>
        <taxon>Actinomycetes</taxon>
        <taxon>Mycobacteriales</taxon>
        <taxon>Nocardiaceae</taxon>
        <taxon>Nocardia</taxon>
    </lineage>
</organism>
<accession>A0A318JYM7</accession>
<dbReference type="Proteomes" id="UP000247569">
    <property type="component" value="Unassembled WGS sequence"/>
</dbReference>
<reference evidence="1 2" key="1">
    <citation type="submission" date="2018-05" db="EMBL/GenBank/DDBJ databases">
        <title>Genomic Encyclopedia of Type Strains, Phase IV (KMG-IV): sequencing the most valuable type-strain genomes for metagenomic binning, comparative biology and taxonomic classification.</title>
        <authorList>
            <person name="Goeker M."/>
        </authorList>
    </citation>
    <scope>NUCLEOTIDE SEQUENCE [LARGE SCALE GENOMIC DNA]</scope>
    <source>
        <strain evidence="1 2">DSM 44704</strain>
    </source>
</reference>
<dbReference type="EMBL" id="QJKF01000007">
    <property type="protein sequence ID" value="PXX62156.1"/>
    <property type="molecule type" value="Genomic_DNA"/>
</dbReference>
<evidence type="ECO:0000313" key="1">
    <source>
        <dbReference type="EMBL" id="PXX62156.1"/>
    </source>
</evidence>
<protein>
    <submittedName>
        <fullName evidence="1">Uncharacterized protein</fullName>
    </submittedName>
</protein>
<sequence length="75" mass="7686">MLWLVGAALFLGFRTVFRALEGVRIRREGARFWAARLVGRARGRWVGLALVGGQGGGGLGVAGEGLAGGGVFGAC</sequence>
<evidence type="ECO:0000313" key="2">
    <source>
        <dbReference type="Proteomes" id="UP000247569"/>
    </source>
</evidence>
<proteinExistence type="predicted"/>